<keyword evidence="6" id="KW-0472">Membrane</keyword>
<keyword evidence="6" id="KW-0812">Transmembrane</keyword>
<dbReference type="Pfam" id="PF08448">
    <property type="entry name" value="PAS_4"/>
    <property type="match status" value="1"/>
</dbReference>
<sequence>MSGEQVLGTPAGVISKNRIFFVILILILAGAALTSLYSFLLFHVITEMFSILIAGAIFIIAWNTRRYLENNYLLMLGIAYLFIGGIDFIHTLAYSGMNIFIGYDADLPTQLWIIARYMEAVTLVIAPLMFGRAMKPYRVLGIYAVVTVMLVIAVFVPGLFPACYIEGSGLTLFKVVSEYLICILLLLGAFLLWRRRDHFEEDIFWLVVASIICTICAELAFTFYVNVYGFSNLAGHLFKVASFALIYQALVVSSFQRPYETVFRELRQSEAEVRKERDRFQRYLDIAPAMFIVIDRNGDLKLINRKGADILGYPAEEIIGKNWYATFLPSPIRNEVSNRLGNLIAEDIQPGDEIAENLVLTKGGEYRRILWHNVVIRNAEGMITGTLSSGEDVTDIREAERDLHLKNAAIEATQDGIALLSMDGTLHYANAAFTEMTGHDETALVGRSILEMSEIWAQGDSVFHEIIETGSWFGEQHGTMPDGRSTNLLVSATVISDIRGEPVNIVISFMDITEMHRFRMALREANKKLNILSSLTRHDILNQVQVLLSYSELLDETTQEDDPGHEYIGKLLEATRRIYRQISFTRDYQDMGVKAPLWQEVTFVCAEGADAVDRNDIDVSCGTGSLEIYADTMFVKVFYNLFDNAVRHGERVTEINITFNEEPDGSGLLSVVDNGVGVGNDKKERIFDRGFGSNTGLGLFIIREVLGITGISITETGTEGEGAHFSIHIPAGTWRYGPP</sequence>
<dbReference type="InterPro" id="IPR005467">
    <property type="entry name" value="His_kinase_dom"/>
</dbReference>
<dbReference type="Proteomes" id="UP001143747">
    <property type="component" value="Unassembled WGS sequence"/>
</dbReference>
<feature type="domain" description="Histidine kinase" evidence="7">
    <location>
        <begin position="535"/>
        <end position="733"/>
    </location>
</feature>
<feature type="domain" description="PAC" evidence="9">
    <location>
        <begin position="472"/>
        <end position="524"/>
    </location>
</feature>
<dbReference type="EMBL" id="JAKELO010000002">
    <property type="protein sequence ID" value="MDE4908285.1"/>
    <property type="molecule type" value="Genomic_DNA"/>
</dbReference>
<feature type="transmembrane region" description="Helical" evidence="6">
    <location>
        <begin position="20"/>
        <end position="42"/>
    </location>
</feature>
<dbReference type="NCBIfam" id="TIGR00229">
    <property type="entry name" value="sensory_box"/>
    <property type="match status" value="2"/>
</dbReference>
<dbReference type="PRINTS" id="PR00344">
    <property type="entry name" value="BCTRLSENSOR"/>
</dbReference>
<dbReference type="SMART" id="SM00387">
    <property type="entry name" value="HATPase_c"/>
    <property type="match status" value="1"/>
</dbReference>
<dbReference type="PROSITE" id="PS50109">
    <property type="entry name" value="HIS_KIN"/>
    <property type="match status" value="1"/>
</dbReference>
<accession>A0A9Q4KQ65</accession>
<evidence type="ECO:0000256" key="2">
    <source>
        <dbReference type="ARBA" id="ARBA00012438"/>
    </source>
</evidence>
<dbReference type="GO" id="GO:0004673">
    <property type="term" value="F:protein histidine kinase activity"/>
    <property type="evidence" value="ECO:0007669"/>
    <property type="project" value="UniProtKB-EC"/>
</dbReference>
<dbReference type="InterPro" id="IPR052162">
    <property type="entry name" value="Sensor_kinase/Photoreceptor"/>
</dbReference>
<evidence type="ECO:0000256" key="4">
    <source>
        <dbReference type="ARBA" id="ARBA00022679"/>
    </source>
</evidence>
<comment type="caution">
    <text evidence="10">The sequence shown here is derived from an EMBL/GenBank/DDBJ whole genome shotgun (WGS) entry which is preliminary data.</text>
</comment>
<dbReference type="InterPro" id="IPR000700">
    <property type="entry name" value="PAS-assoc_C"/>
</dbReference>
<feature type="transmembrane region" description="Helical" evidence="6">
    <location>
        <begin position="113"/>
        <end position="130"/>
    </location>
</feature>
<evidence type="ECO:0000256" key="1">
    <source>
        <dbReference type="ARBA" id="ARBA00000085"/>
    </source>
</evidence>
<protein>
    <recommendedName>
        <fullName evidence="2">histidine kinase</fullName>
        <ecNumber evidence="2">2.7.13.3</ecNumber>
    </recommendedName>
</protein>
<dbReference type="SUPFAM" id="SSF55785">
    <property type="entry name" value="PYP-like sensor domain (PAS domain)"/>
    <property type="match status" value="2"/>
</dbReference>
<evidence type="ECO:0000259" key="9">
    <source>
        <dbReference type="PROSITE" id="PS50113"/>
    </source>
</evidence>
<dbReference type="InterPro" id="IPR003594">
    <property type="entry name" value="HATPase_dom"/>
</dbReference>
<evidence type="ECO:0000256" key="5">
    <source>
        <dbReference type="ARBA" id="ARBA00022777"/>
    </source>
</evidence>
<keyword evidence="11" id="KW-1185">Reference proteome</keyword>
<dbReference type="Gene3D" id="3.30.565.10">
    <property type="entry name" value="Histidine kinase-like ATPase, C-terminal domain"/>
    <property type="match status" value="1"/>
</dbReference>
<keyword evidence="3" id="KW-0597">Phosphoprotein</keyword>
<dbReference type="Gene3D" id="3.30.450.20">
    <property type="entry name" value="PAS domain"/>
    <property type="match status" value="2"/>
</dbReference>
<keyword evidence="6" id="KW-1133">Transmembrane helix</keyword>
<feature type="domain" description="PAS" evidence="8">
    <location>
        <begin position="276"/>
        <end position="347"/>
    </location>
</feature>
<feature type="transmembrane region" description="Helical" evidence="6">
    <location>
        <begin position="72"/>
        <end position="93"/>
    </location>
</feature>
<dbReference type="InterPro" id="IPR001610">
    <property type="entry name" value="PAC"/>
</dbReference>
<evidence type="ECO:0000256" key="6">
    <source>
        <dbReference type="SAM" id="Phobius"/>
    </source>
</evidence>
<gene>
    <name evidence="10" type="ORF">L0665_06635</name>
</gene>
<feature type="domain" description="PAS" evidence="8">
    <location>
        <begin position="409"/>
        <end position="450"/>
    </location>
</feature>
<dbReference type="InterPro" id="IPR013656">
    <property type="entry name" value="PAS_4"/>
</dbReference>
<dbReference type="PANTHER" id="PTHR43304:SF1">
    <property type="entry name" value="PAC DOMAIN-CONTAINING PROTEIN"/>
    <property type="match status" value="1"/>
</dbReference>
<evidence type="ECO:0000259" key="8">
    <source>
        <dbReference type="PROSITE" id="PS50112"/>
    </source>
</evidence>
<keyword evidence="4" id="KW-0808">Transferase</keyword>
<evidence type="ECO:0000313" key="10">
    <source>
        <dbReference type="EMBL" id="MDE4908285.1"/>
    </source>
</evidence>
<keyword evidence="5" id="KW-0418">Kinase</keyword>
<feature type="transmembrane region" description="Helical" evidence="6">
    <location>
        <begin position="172"/>
        <end position="192"/>
    </location>
</feature>
<dbReference type="PROSITE" id="PS50113">
    <property type="entry name" value="PAC"/>
    <property type="match status" value="2"/>
</dbReference>
<evidence type="ECO:0000256" key="3">
    <source>
        <dbReference type="ARBA" id="ARBA00022553"/>
    </source>
</evidence>
<dbReference type="EC" id="2.7.13.3" evidence="2"/>
<dbReference type="InterPro" id="IPR036890">
    <property type="entry name" value="HATPase_C_sf"/>
</dbReference>
<dbReference type="InterPro" id="IPR000014">
    <property type="entry name" value="PAS"/>
</dbReference>
<evidence type="ECO:0000259" key="7">
    <source>
        <dbReference type="PROSITE" id="PS50109"/>
    </source>
</evidence>
<proteinExistence type="predicted"/>
<dbReference type="RefSeq" id="WP_274924917.1">
    <property type="nucleotide sequence ID" value="NZ_JAKELO010000002.1"/>
</dbReference>
<dbReference type="InterPro" id="IPR035965">
    <property type="entry name" value="PAS-like_dom_sf"/>
</dbReference>
<feature type="transmembrane region" description="Helical" evidence="6">
    <location>
        <begin position="48"/>
        <end position="65"/>
    </location>
</feature>
<dbReference type="SMART" id="SM00091">
    <property type="entry name" value="PAS"/>
    <property type="match status" value="2"/>
</dbReference>
<dbReference type="Pfam" id="PF02518">
    <property type="entry name" value="HATPase_c"/>
    <property type="match status" value="1"/>
</dbReference>
<name>A0A9Q4KQ65_9EURY</name>
<dbReference type="PANTHER" id="PTHR43304">
    <property type="entry name" value="PHYTOCHROME-LIKE PROTEIN CPH1"/>
    <property type="match status" value="1"/>
</dbReference>
<dbReference type="SUPFAM" id="SSF55874">
    <property type="entry name" value="ATPase domain of HSP90 chaperone/DNA topoisomerase II/histidine kinase"/>
    <property type="match status" value="1"/>
</dbReference>
<dbReference type="CDD" id="cd00130">
    <property type="entry name" value="PAS"/>
    <property type="match status" value="2"/>
</dbReference>
<dbReference type="Pfam" id="PF13426">
    <property type="entry name" value="PAS_9"/>
    <property type="match status" value="1"/>
</dbReference>
<dbReference type="InterPro" id="IPR004358">
    <property type="entry name" value="Sig_transdc_His_kin-like_C"/>
</dbReference>
<comment type="catalytic activity">
    <reaction evidence="1">
        <text>ATP + protein L-histidine = ADP + protein N-phospho-L-histidine.</text>
        <dbReference type="EC" id="2.7.13.3"/>
    </reaction>
</comment>
<dbReference type="PROSITE" id="PS50112">
    <property type="entry name" value="PAS"/>
    <property type="match status" value="2"/>
</dbReference>
<reference evidence="10" key="1">
    <citation type="submission" date="2022-01" db="EMBL/GenBank/DDBJ databases">
        <title>Draft genome of Methanogenium marinum DSM 15558.</title>
        <authorList>
            <person name="Chen S.-C."/>
            <person name="You Y.-T."/>
        </authorList>
    </citation>
    <scope>NUCLEOTIDE SEQUENCE</scope>
    <source>
        <strain evidence="10">DSM 15558</strain>
    </source>
</reference>
<feature type="transmembrane region" description="Helical" evidence="6">
    <location>
        <begin position="142"/>
        <end position="160"/>
    </location>
</feature>
<feature type="transmembrane region" description="Helical" evidence="6">
    <location>
        <begin position="204"/>
        <end position="225"/>
    </location>
</feature>
<dbReference type="Pfam" id="PF17159">
    <property type="entry name" value="MASE3"/>
    <property type="match status" value="1"/>
</dbReference>
<feature type="domain" description="PAC" evidence="9">
    <location>
        <begin position="353"/>
        <end position="405"/>
    </location>
</feature>
<organism evidence="10 11">
    <name type="scientific">Methanogenium marinum</name>
    <dbReference type="NCBI Taxonomy" id="348610"/>
    <lineage>
        <taxon>Archaea</taxon>
        <taxon>Methanobacteriati</taxon>
        <taxon>Methanobacteriota</taxon>
        <taxon>Stenosarchaea group</taxon>
        <taxon>Methanomicrobia</taxon>
        <taxon>Methanomicrobiales</taxon>
        <taxon>Methanomicrobiaceae</taxon>
        <taxon>Methanogenium</taxon>
    </lineage>
</organism>
<dbReference type="InterPro" id="IPR033425">
    <property type="entry name" value="MASE3"/>
</dbReference>
<evidence type="ECO:0000313" key="11">
    <source>
        <dbReference type="Proteomes" id="UP001143747"/>
    </source>
</evidence>
<dbReference type="SMART" id="SM00086">
    <property type="entry name" value="PAC"/>
    <property type="match status" value="2"/>
</dbReference>
<dbReference type="AlphaFoldDB" id="A0A9Q4KQ65"/>